<dbReference type="Pfam" id="PF04932">
    <property type="entry name" value="Wzy_C"/>
    <property type="match status" value="1"/>
</dbReference>
<feature type="transmembrane region" description="Helical" evidence="5">
    <location>
        <begin position="419"/>
        <end position="436"/>
    </location>
</feature>
<evidence type="ECO:0000256" key="2">
    <source>
        <dbReference type="ARBA" id="ARBA00022692"/>
    </source>
</evidence>
<feature type="transmembrane region" description="Helical" evidence="5">
    <location>
        <begin position="163"/>
        <end position="181"/>
    </location>
</feature>
<evidence type="ECO:0000256" key="4">
    <source>
        <dbReference type="ARBA" id="ARBA00023136"/>
    </source>
</evidence>
<dbReference type="PANTHER" id="PTHR37422:SF17">
    <property type="entry name" value="O-ANTIGEN LIGASE"/>
    <property type="match status" value="1"/>
</dbReference>
<evidence type="ECO:0000313" key="7">
    <source>
        <dbReference type="EMBL" id="MDR6968742.1"/>
    </source>
</evidence>
<feature type="transmembrane region" description="Helical" evidence="5">
    <location>
        <begin position="90"/>
        <end position="111"/>
    </location>
</feature>
<keyword evidence="4 5" id="KW-0472">Membrane</keyword>
<dbReference type="PANTHER" id="PTHR37422">
    <property type="entry name" value="TEICHURONIC ACID BIOSYNTHESIS PROTEIN TUAE"/>
    <property type="match status" value="1"/>
</dbReference>
<dbReference type="RefSeq" id="WP_310027347.1">
    <property type="nucleotide sequence ID" value="NZ_JAVDVI010000012.1"/>
</dbReference>
<organism evidence="7 8">
    <name type="scientific">Flavobacterium arsenatis</name>
    <dbReference type="NCBI Taxonomy" id="1484332"/>
    <lineage>
        <taxon>Bacteria</taxon>
        <taxon>Pseudomonadati</taxon>
        <taxon>Bacteroidota</taxon>
        <taxon>Flavobacteriia</taxon>
        <taxon>Flavobacteriales</taxon>
        <taxon>Flavobacteriaceae</taxon>
        <taxon>Flavobacterium</taxon>
    </lineage>
</organism>
<name>A0ABU1TSC2_9FLAO</name>
<feature type="transmembrane region" description="Helical" evidence="5">
    <location>
        <begin position="24"/>
        <end position="55"/>
    </location>
</feature>
<sequence length="443" mass="51338">MANTYNYLKNVYQDIKLETKENPAFLFLFLVLFTIPLGYAVNGMAVGLFALVTLVTFKKKNFKVETNLVLPILLYLLMAVSILWSRDVEATSRAISKVLPLLILPLAFMMMPKFSEVQKRKIIHYYSIGILTFTLFYLIRALIKFIATKDSSVFFYHELVTEDVNAIHVSVYVTLAFFCFFRKASKNIFDKVAMCILAGFIFLLSSKNIMLVFVLLVLFYELFYFRATQKIKWITIILVLLLSGTVIFSSKIRDRFLIEFQSNQEEGTVNQNFKGGLVYNVSVQQAWSKDKFQPNEYFAGAAFRIYQMRIFKEMLQEDNIFFSGYGLNATDFRIEEKAIEHNIFLGNAMHEGYQKKNFHNQYIQIFAETGVFGLLLLLLIVIVNLRKAINTKDFIHFCFAVLMISLFLTESFLARQRGVVFFTAIYCLFNSGYLQIPLNKNNL</sequence>
<comment type="subcellular location">
    <subcellularLocation>
        <location evidence="1">Membrane</location>
        <topology evidence="1">Multi-pass membrane protein</topology>
    </subcellularLocation>
</comment>
<feature type="domain" description="O-antigen ligase-related" evidence="6">
    <location>
        <begin position="193"/>
        <end position="378"/>
    </location>
</feature>
<comment type="caution">
    <text evidence="7">The sequence shown here is derived from an EMBL/GenBank/DDBJ whole genome shotgun (WGS) entry which is preliminary data.</text>
</comment>
<keyword evidence="8" id="KW-1185">Reference proteome</keyword>
<evidence type="ECO:0000313" key="8">
    <source>
        <dbReference type="Proteomes" id="UP001255185"/>
    </source>
</evidence>
<dbReference type="EMBL" id="JAVDVI010000012">
    <property type="protein sequence ID" value="MDR6968742.1"/>
    <property type="molecule type" value="Genomic_DNA"/>
</dbReference>
<dbReference type="InterPro" id="IPR051533">
    <property type="entry name" value="WaaL-like"/>
</dbReference>
<gene>
    <name evidence="7" type="ORF">J2X31_002768</name>
</gene>
<keyword evidence="2 5" id="KW-0812">Transmembrane</keyword>
<reference evidence="7 8" key="1">
    <citation type="submission" date="2023-07" db="EMBL/GenBank/DDBJ databases">
        <title>Sorghum-associated microbial communities from plants grown in Nebraska, USA.</title>
        <authorList>
            <person name="Schachtman D."/>
        </authorList>
    </citation>
    <scope>NUCLEOTIDE SEQUENCE [LARGE SCALE GENOMIC DNA]</scope>
    <source>
        <strain evidence="7 8">3773</strain>
    </source>
</reference>
<feature type="transmembrane region" description="Helical" evidence="5">
    <location>
        <begin position="67"/>
        <end position="84"/>
    </location>
</feature>
<feature type="transmembrane region" description="Helical" evidence="5">
    <location>
        <begin position="394"/>
        <end position="412"/>
    </location>
</feature>
<proteinExistence type="predicted"/>
<accession>A0ABU1TSC2</accession>
<dbReference type="Proteomes" id="UP001255185">
    <property type="component" value="Unassembled WGS sequence"/>
</dbReference>
<feature type="transmembrane region" description="Helical" evidence="5">
    <location>
        <begin position="123"/>
        <end position="143"/>
    </location>
</feature>
<evidence type="ECO:0000256" key="5">
    <source>
        <dbReference type="SAM" id="Phobius"/>
    </source>
</evidence>
<keyword evidence="3 5" id="KW-1133">Transmembrane helix</keyword>
<feature type="transmembrane region" description="Helical" evidence="5">
    <location>
        <begin position="193"/>
        <end position="219"/>
    </location>
</feature>
<evidence type="ECO:0000256" key="1">
    <source>
        <dbReference type="ARBA" id="ARBA00004141"/>
    </source>
</evidence>
<protein>
    <submittedName>
        <fullName evidence="7">ABC-type multidrug transport system fused ATPase/permease subunit</fullName>
    </submittedName>
</protein>
<evidence type="ECO:0000256" key="3">
    <source>
        <dbReference type="ARBA" id="ARBA00022989"/>
    </source>
</evidence>
<feature type="transmembrane region" description="Helical" evidence="5">
    <location>
        <begin position="231"/>
        <end position="248"/>
    </location>
</feature>
<dbReference type="InterPro" id="IPR007016">
    <property type="entry name" value="O-antigen_ligase-rel_domated"/>
</dbReference>
<feature type="transmembrane region" description="Helical" evidence="5">
    <location>
        <begin position="362"/>
        <end position="382"/>
    </location>
</feature>
<evidence type="ECO:0000259" key="6">
    <source>
        <dbReference type="Pfam" id="PF04932"/>
    </source>
</evidence>